<dbReference type="OrthoDB" id="3430936at2"/>
<dbReference type="Proteomes" id="UP000239297">
    <property type="component" value="Unassembled WGS sequence"/>
</dbReference>
<dbReference type="InterPro" id="IPR028082">
    <property type="entry name" value="Peripla_BP_I"/>
</dbReference>
<evidence type="ECO:0000256" key="2">
    <source>
        <dbReference type="ARBA" id="ARBA00023125"/>
    </source>
</evidence>
<dbReference type="GO" id="GO:0003700">
    <property type="term" value="F:DNA-binding transcription factor activity"/>
    <property type="evidence" value="ECO:0007669"/>
    <property type="project" value="TreeGrafter"/>
</dbReference>
<comment type="caution">
    <text evidence="5">The sequence shown here is derived from an EMBL/GenBank/DDBJ whole genome shotgun (WGS) entry which is preliminary data.</text>
</comment>
<dbReference type="EMBL" id="PRKW01000004">
    <property type="protein sequence ID" value="PPB49052.1"/>
    <property type="molecule type" value="Genomic_DNA"/>
</dbReference>
<dbReference type="AlphaFoldDB" id="A0A2S5IWT7"/>
<name>A0A2S5IWT7_9MICC</name>
<reference evidence="5 6" key="1">
    <citation type="journal article" date="2014" name="Int. J. Syst. Evol. Microbiol.">
        <title>Arthrobacter pityocampae sp. nov., isolated from Thaumetopoea pityocampa (Lep., Thaumetopoeidae).</title>
        <authorList>
            <person name="Ince I.A."/>
            <person name="Demirbag Z."/>
            <person name="Kati H."/>
        </authorList>
    </citation>
    <scope>NUCLEOTIDE SEQUENCE [LARGE SCALE GENOMIC DNA]</scope>
    <source>
        <strain evidence="5 6">Tp2</strain>
    </source>
</reference>
<proteinExistence type="predicted"/>
<evidence type="ECO:0000256" key="3">
    <source>
        <dbReference type="ARBA" id="ARBA00023163"/>
    </source>
</evidence>
<accession>A0A2S5IWT7</accession>
<dbReference type="InterPro" id="IPR000843">
    <property type="entry name" value="HTH_LacI"/>
</dbReference>
<gene>
    <name evidence="5" type="ORF">C4K88_10045</name>
</gene>
<dbReference type="PANTHER" id="PTHR30146:SF109">
    <property type="entry name" value="HTH-TYPE TRANSCRIPTIONAL REGULATOR GALS"/>
    <property type="match status" value="1"/>
</dbReference>
<keyword evidence="3" id="KW-0804">Transcription</keyword>
<dbReference type="Pfam" id="PF00532">
    <property type="entry name" value="Peripla_BP_1"/>
    <property type="match status" value="1"/>
</dbReference>
<dbReference type="PROSITE" id="PS50932">
    <property type="entry name" value="HTH_LACI_2"/>
    <property type="match status" value="1"/>
</dbReference>
<dbReference type="CDD" id="cd01392">
    <property type="entry name" value="HTH_LacI"/>
    <property type="match status" value="1"/>
</dbReference>
<keyword evidence="1" id="KW-0805">Transcription regulation</keyword>
<feature type="domain" description="HTH lacI-type" evidence="4">
    <location>
        <begin position="4"/>
        <end position="58"/>
    </location>
</feature>
<dbReference type="Gene3D" id="3.40.50.2300">
    <property type="match status" value="2"/>
</dbReference>
<organism evidence="5 6">
    <name type="scientific">Arthrobacter pityocampae</name>
    <dbReference type="NCBI Taxonomy" id="547334"/>
    <lineage>
        <taxon>Bacteria</taxon>
        <taxon>Bacillati</taxon>
        <taxon>Actinomycetota</taxon>
        <taxon>Actinomycetes</taxon>
        <taxon>Micrococcales</taxon>
        <taxon>Micrococcaceae</taxon>
        <taxon>Arthrobacter</taxon>
    </lineage>
</organism>
<evidence type="ECO:0000313" key="6">
    <source>
        <dbReference type="Proteomes" id="UP000239297"/>
    </source>
</evidence>
<dbReference type="Gene3D" id="1.10.260.40">
    <property type="entry name" value="lambda repressor-like DNA-binding domains"/>
    <property type="match status" value="1"/>
</dbReference>
<dbReference type="SMART" id="SM00354">
    <property type="entry name" value="HTH_LACI"/>
    <property type="match status" value="1"/>
</dbReference>
<dbReference type="SUPFAM" id="SSF53822">
    <property type="entry name" value="Periplasmic binding protein-like I"/>
    <property type="match status" value="1"/>
</dbReference>
<dbReference type="InterPro" id="IPR001761">
    <property type="entry name" value="Peripla_BP/Lac1_sug-bd_dom"/>
</dbReference>
<evidence type="ECO:0000313" key="5">
    <source>
        <dbReference type="EMBL" id="PPB49052.1"/>
    </source>
</evidence>
<sequence length="356" mass="37278">MTKTTLVSLADSLGVSRQTISNVINAPHRVKPETRARVEAAISASGYRPSAAARQLRTRRSMNLGLRLMPVHDGINGSILDRFLHALTETAQRDGYRLTLFCADSDADEIHQYEELLQVSDIDGFVLTGTHHGDQRTAWLLDHDVPFAAFGRPWNDAEDPRRSRHAWVDVDGGAGTAEATAAFLDDGHASIGFLGWPAGSGAGDDRRAGWQRTLAAAGVAPGRIQELTASIDDGVQTGAVAARHLIAAGATAIVCVSDSLALGAAMELRRAFPGVPAAVTGFDDTPVAAAVGLSSVAQPIEAAARHAVAVLTHQLAETTTGGAGVPAPEQHLLLPAALVRRTPYPLDTGIPTAGTP</sequence>
<dbReference type="RefSeq" id="WP_104121492.1">
    <property type="nucleotide sequence ID" value="NZ_PRKW01000004.1"/>
</dbReference>
<dbReference type="InterPro" id="IPR010982">
    <property type="entry name" value="Lambda_DNA-bd_dom_sf"/>
</dbReference>
<protein>
    <submittedName>
        <fullName evidence="5">LacI family transcriptional regulator</fullName>
    </submittedName>
</protein>
<evidence type="ECO:0000259" key="4">
    <source>
        <dbReference type="PROSITE" id="PS50932"/>
    </source>
</evidence>
<dbReference type="GO" id="GO:0000976">
    <property type="term" value="F:transcription cis-regulatory region binding"/>
    <property type="evidence" value="ECO:0007669"/>
    <property type="project" value="TreeGrafter"/>
</dbReference>
<evidence type="ECO:0000256" key="1">
    <source>
        <dbReference type="ARBA" id="ARBA00023015"/>
    </source>
</evidence>
<dbReference type="SUPFAM" id="SSF47413">
    <property type="entry name" value="lambda repressor-like DNA-binding domains"/>
    <property type="match status" value="1"/>
</dbReference>
<dbReference type="Pfam" id="PF00356">
    <property type="entry name" value="LacI"/>
    <property type="match status" value="1"/>
</dbReference>
<keyword evidence="2" id="KW-0238">DNA-binding</keyword>
<dbReference type="PANTHER" id="PTHR30146">
    <property type="entry name" value="LACI-RELATED TRANSCRIPTIONAL REPRESSOR"/>
    <property type="match status" value="1"/>
</dbReference>
<keyword evidence="6" id="KW-1185">Reference proteome</keyword>